<accession>A0A6P7GD88</accession>
<dbReference type="Gene3D" id="2.40.10.10">
    <property type="entry name" value="Trypsin-like serine proteases"/>
    <property type="match status" value="1"/>
</dbReference>
<reference evidence="2" key="1">
    <citation type="submission" date="2025-08" db="UniProtKB">
        <authorList>
            <consortium name="RefSeq"/>
        </authorList>
    </citation>
    <scope>IDENTIFICATION</scope>
    <source>
        <tissue evidence="2">Whole insect</tissue>
    </source>
</reference>
<evidence type="ECO:0000256" key="1">
    <source>
        <dbReference type="SAM" id="SignalP"/>
    </source>
</evidence>
<dbReference type="InterPro" id="IPR009003">
    <property type="entry name" value="Peptidase_S1_PA"/>
</dbReference>
<evidence type="ECO:0000313" key="2">
    <source>
        <dbReference type="RefSeq" id="XP_028142873.1"/>
    </source>
</evidence>
<name>A0A6P7GD88_DIAVI</name>
<dbReference type="InterPro" id="IPR043504">
    <property type="entry name" value="Peptidase_S1_PA_chymotrypsin"/>
</dbReference>
<dbReference type="AlphaFoldDB" id="A0A6P7GD88"/>
<keyword evidence="1" id="KW-0732">Signal</keyword>
<dbReference type="RefSeq" id="XP_028142873.1">
    <property type="nucleotide sequence ID" value="XM_028287072.1"/>
</dbReference>
<organism evidence="2">
    <name type="scientific">Diabrotica virgifera virgifera</name>
    <name type="common">western corn rootworm</name>
    <dbReference type="NCBI Taxonomy" id="50390"/>
    <lineage>
        <taxon>Eukaryota</taxon>
        <taxon>Metazoa</taxon>
        <taxon>Ecdysozoa</taxon>
        <taxon>Arthropoda</taxon>
        <taxon>Hexapoda</taxon>
        <taxon>Insecta</taxon>
        <taxon>Pterygota</taxon>
        <taxon>Neoptera</taxon>
        <taxon>Endopterygota</taxon>
        <taxon>Coleoptera</taxon>
        <taxon>Polyphaga</taxon>
        <taxon>Cucujiformia</taxon>
        <taxon>Chrysomeloidea</taxon>
        <taxon>Chrysomelidae</taxon>
        <taxon>Galerucinae</taxon>
        <taxon>Diabroticina</taxon>
        <taxon>Diabroticites</taxon>
        <taxon>Diabrotica</taxon>
    </lineage>
</organism>
<feature type="signal peptide" evidence="1">
    <location>
        <begin position="1"/>
        <end position="15"/>
    </location>
</feature>
<gene>
    <name evidence="2" type="primary">LOC114336714</name>
</gene>
<dbReference type="SUPFAM" id="SSF50494">
    <property type="entry name" value="Trypsin-like serine proteases"/>
    <property type="match status" value="1"/>
</dbReference>
<feature type="chain" id="PRO_5028373043" evidence="1">
    <location>
        <begin position="16"/>
        <end position="119"/>
    </location>
</feature>
<sequence length="119" mass="13594">MFAFIFFCLVLQTLAFPPTLGRDADQNEYPLIVAVESCNFPVCYPQCAGVVLSKSWILTLGSCAYVATNFDHYRVSYTNSGKISKNRMREMVIIKNIYKRAGFETYFIHGSSLYLRITH</sequence>
<proteinExistence type="predicted"/>
<protein>
    <submittedName>
        <fullName evidence="2">Uncharacterized protein LOC114336714 isoform X2</fullName>
    </submittedName>
</protein>